<feature type="chain" id="PRO_5002263522" evidence="1">
    <location>
        <begin position="17"/>
        <end position="291"/>
    </location>
</feature>
<dbReference type="AlphaFoldDB" id="A0A0D2L5Z7"/>
<keyword evidence="4" id="KW-1185">Reference proteome</keyword>
<evidence type="ECO:0000313" key="3">
    <source>
        <dbReference type="EMBL" id="KJA22287.1"/>
    </source>
</evidence>
<organism evidence="3 4">
    <name type="scientific">Hypholoma sublateritium (strain FD-334 SS-4)</name>
    <dbReference type="NCBI Taxonomy" id="945553"/>
    <lineage>
        <taxon>Eukaryota</taxon>
        <taxon>Fungi</taxon>
        <taxon>Dikarya</taxon>
        <taxon>Basidiomycota</taxon>
        <taxon>Agaricomycotina</taxon>
        <taxon>Agaricomycetes</taxon>
        <taxon>Agaricomycetidae</taxon>
        <taxon>Agaricales</taxon>
        <taxon>Agaricineae</taxon>
        <taxon>Strophariaceae</taxon>
        <taxon>Hypholoma</taxon>
    </lineage>
</organism>
<dbReference type="Pfam" id="PF00652">
    <property type="entry name" value="Ricin_B_lectin"/>
    <property type="match status" value="1"/>
</dbReference>
<gene>
    <name evidence="3" type="ORF">HYPSUDRAFT_41168</name>
</gene>
<dbReference type="InterPro" id="IPR000772">
    <property type="entry name" value="Ricin_B_lectin"/>
</dbReference>
<dbReference type="OrthoDB" id="6770063at2759"/>
<evidence type="ECO:0000313" key="4">
    <source>
        <dbReference type="Proteomes" id="UP000054270"/>
    </source>
</evidence>
<dbReference type="OMA" id="SCEWNEG"/>
<sequence>MKFLFLLASLFAAAQAQFSIGAPKAGTTLVPGQNVVIQVIEPINTSAEAGEEEVSLVIGIVPCPASGCPAPSANLGEILFIGQYKSQGQIGNTLNTFENFTFVVPSDISGSASIQVQHAILTTLPGDVSQPGVEYASLPVNIGTSGPTGPSGATLNIHPTSNAAKCVGIKGGVYANGTAVDVFDCNNSATQSWQWNGDSLVSVNPVDQSQWCLDAGVETSWADGVLMKIWKCFSNLPQQTWTPVTTSGTIKLPSGNFCLDLTNGVLTNGNVLQIWTCTSGDANQVWTATST</sequence>
<evidence type="ECO:0000259" key="2">
    <source>
        <dbReference type="SMART" id="SM00458"/>
    </source>
</evidence>
<dbReference type="InterPro" id="IPR035992">
    <property type="entry name" value="Ricin_B-like_lectins"/>
</dbReference>
<dbReference type="STRING" id="945553.A0A0D2L5Z7"/>
<accession>A0A0D2L5Z7</accession>
<evidence type="ECO:0000256" key="1">
    <source>
        <dbReference type="SAM" id="SignalP"/>
    </source>
</evidence>
<reference evidence="4" key="1">
    <citation type="submission" date="2014-04" db="EMBL/GenBank/DDBJ databases">
        <title>Evolutionary Origins and Diversification of the Mycorrhizal Mutualists.</title>
        <authorList>
            <consortium name="DOE Joint Genome Institute"/>
            <consortium name="Mycorrhizal Genomics Consortium"/>
            <person name="Kohler A."/>
            <person name="Kuo A."/>
            <person name="Nagy L.G."/>
            <person name="Floudas D."/>
            <person name="Copeland A."/>
            <person name="Barry K.W."/>
            <person name="Cichocki N."/>
            <person name="Veneault-Fourrey C."/>
            <person name="LaButti K."/>
            <person name="Lindquist E.A."/>
            <person name="Lipzen A."/>
            <person name="Lundell T."/>
            <person name="Morin E."/>
            <person name="Murat C."/>
            <person name="Riley R."/>
            <person name="Ohm R."/>
            <person name="Sun H."/>
            <person name="Tunlid A."/>
            <person name="Henrissat B."/>
            <person name="Grigoriev I.V."/>
            <person name="Hibbett D.S."/>
            <person name="Martin F."/>
        </authorList>
    </citation>
    <scope>NUCLEOTIDE SEQUENCE [LARGE SCALE GENOMIC DNA]</scope>
    <source>
        <strain evidence="4">FD-334 SS-4</strain>
    </source>
</reference>
<feature type="domain" description="Ricin B lectin" evidence="2">
    <location>
        <begin position="151"/>
        <end position="289"/>
    </location>
</feature>
<name>A0A0D2L5Z7_HYPSF</name>
<feature type="signal peptide" evidence="1">
    <location>
        <begin position="1"/>
        <end position="16"/>
    </location>
</feature>
<dbReference type="SMART" id="SM00458">
    <property type="entry name" value="RICIN"/>
    <property type="match status" value="1"/>
</dbReference>
<dbReference type="PROSITE" id="PS50231">
    <property type="entry name" value="RICIN_B_LECTIN"/>
    <property type="match status" value="1"/>
</dbReference>
<keyword evidence="1" id="KW-0732">Signal</keyword>
<dbReference type="Proteomes" id="UP000054270">
    <property type="component" value="Unassembled WGS sequence"/>
</dbReference>
<proteinExistence type="predicted"/>
<dbReference type="Gene3D" id="2.80.10.50">
    <property type="match status" value="2"/>
</dbReference>
<dbReference type="EMBL" id="KN817551">
    <property type="protein sequence ID" value="KJA22287.1"/>
    <property type="molecule type" value="Genomic_DNA"/>
</dbReference>
<dbReference type="SUPFAM" id="SSF50370">
    <property type="entry name" value="Ricin B-like lectins"/>
    <property type="match status" value="1"/>
</dbReference>
<protein>
    <submittedName>
        <fullName evidence="3">Carbohydrate-binding module family 13 protein</fullName>
    </submittedName>
</protein>